<dbReference type="HAMAP" id="MF_01965">
    <property type="entry name" value="NADHX_dehydratase"/>
    <property type="match status" value="1"/>
</dbReference>
<evidence type="ECO:0000256" key="3">
    <source>
        <dbReference type="ARBA" id="ARBA00022857"/>
    </source>
</evidence>
<dbReference type="EC" id="4.2.1.136" evidence="6"/>
<dbReference type="Gene3D" id="3.40.1190.20">
    <property type="match status" value="1"/>
</dbReference>
<comment type="similarity">
    <text evidence="6">Belongs to the NnrD/CARKD family.</text>
</comment>
<evidence type="ECO:0000256" key="1">
    <source>
        <dbReference type="ARBA" id="ARBA00022741"/>
    </source>
</evidence>
<dbReference type="SUPFAM" id="SSF53613">
    <property type="entry name" value="Ribokinase-like"/>
    <property type="match status" value="1"/>
</dbReference>
<evidence type="ECO:0000256" key="7">
    <source>
        <dbReference type="SAM" id="MobiDB-lite"/>
    </source>
</evidence>
<feature type="domain" description="YjeF C-terminal" evidence="8">
    <location>
        <begin position="143"/>
        <end position="410"/>
    </location>
</feature>
<dbReference type="Proteomes" id="UP000199639">
    <property type="component" value="Unassembled WGS sequence"/>
</dbReference>
<dbReference type="PANTHER" id="PTHR12592">
    <property type="entry name" value="ATP-DEPENDENT (S)-NAD(P)H-HYDRATE DEHYDRATASE FAMILY MEMBER"/>
    <property type="match status" value="1"/>
</dbReference>
<dbReference type="GO" id="GO:0046496">
    <property type="term" value="P:nicotinamide nucleotide metabolic process"/>
    <property type="evidence" value="ECO:0007669"/>
    <property type="project" value="UniProtKB-UniRule"/>
</dbReference>
<accession>A0A5E9GV86</accession>
<dbReference type="GO" id="GO:0110051">
    <property type="term" value="P:metabolite repair"/>
    <property type="evidence" value="ECO:0007669"/>
    <property type="project" value="TreeGrafter"/>
</dbReference>
<evidence type="ECO:0000313" key="10">
    <source>
        <dbReference type="Proteomes" id="UP000199639"/>
    </source>
</evidence>
<dbReference type="RefSeq" id="WP_233206166.1">
    <property type="nucleotide sequence ID" value="NZ_FNIB01000006.1"/>
</dbReference>
<reference evidence="9 10" key="1">
    <citation type="submission" date="2016-10" db="EMBL/GenBank/DDBJ databases">
        <authorList>
            <person name="Varghese N."/>
            <person name="Submissions S."/>
        </authorList>
    </citation>
    <scope>NUCLEOTIDE SEQUENCE [LARGE SCALE GENOMIC DNA]</scope>
    <source>
        <strain evidence="9 10">CGMCC 1.11215</strain>
    </source>
</reference>
<comment type="catalytic activity">
    <reaction evidence="6">
        <text>(6S)-NADHX + ADP = AMP + phosphate + NADH + H(+)</text>
        <dbReference type="Rhea" id="RHEA:32223"/>
        <dbReference type="ChEBI" id="CHEBI:15378"/>
        <dbReference type="ChEBI" id="CHEBI:43474"/>
        <dbReference type="ChEBI" id="CHEBI:57945"/>
        <dbReference type="ChEBI" id="CHEBI:64074"/>
        <dbReference type="ChEBI" id="CHEBI:456215"/>
        <dbReference type="ChEBI" id="CHEBI:456216"/>
        <dbReference type="EC" id="4.2.1.136"/>
    </reaction>
</comment>
<feature type="binding site" evidence="6">
    <location>
        <position position="345"/>
    </location>
    <ligand>
        <name>AMP</name>
        <dbReference type="ChEBI" id="CHEBI:456215"/>
    </ligand>
</feature>
<feature type="binding site" evidence="6">
    <location>
        <position position="228"/>
    </location>
    <ligand>
        <name>(6S)-NADPHX</name>
        <dbReference type="ChEBI" id="CHEBI:64076"/>
    </ligand>
</feature>
<dbReference type="EMBL" id="FNIB01000006">
    <property type="protein sequence ID" value="SDN55775.1"/>
    <property type="molecule type" value="Genomic_DNA"/>
</dbReference>
<feature type="binding site" evidence="6">
    <location>
        <position position="346"/>
    </location>
    <ligand>
        <name>(6S)-NADPHX</name>
        <dbReference type="ChEBI" id="CHEBI:64076"/>
    </ligand>
</feature>
<proteinExistence type="inferred from homology"/>
<feature type="compositionally biased region" description="Low complexity" evidence="7">
    <location>
        <begin position="100"/>
        <end position="115"/>
    </location>
</feature>
<evidence type="ECO:0000259" key="8">
    <source>
        <dbReference type="PROSITE" id="PS51383"/>
    </source>
</evidence>
<dbReference type="GO" id="GO:0052856">
    <property type="term" value="F:NAD(P)HX epimerase activity"/>
    <property type="evidence" value="ECO:0007669"/>
    <property type="project" value="TreeGrafter"/>
</dbReference>
<feature type="binding site" evidence="6">
    <location>
        <position position="178"/>
    </location>
    <ligand>
        <name>(6S)-NADPHX</name>
        <dbReference type="ChEBI" id="CHEBI:64076"/>
    </ligand>
</feature>
<keyword evidence="4 6" id="KW-0520">NAD</keyword>
<dbReference type="STRING" id="1424659.SAMN05216368_10632"/>
<comment type="subunit">
    <text evidence="6">Homotetramer.</text>
</comment>
<dbReference type="Pfam" id="PF00903">
    <property type="entry name" value="Glyoxalase"/>
    <property type="match status" value="1"/>
</dbReference>
<dbReference type="SUPFAM" id="SSF54593">
    <property type="entry name" value="Glyoxalase/Bleomycin resistance protein/Dihydroxybiphenyl dioxygenase"/>
    <property type="match status" value="1"/>
</dbReference>
<dbReference type="GO" id="GO:0052855">
    <property type="term" value="F:ADP-dependent NAD(P)H-hydrate dehydratase activity"/>
    <property type="evidence" value="ECO:0007669"/>
    <property type="project" value="UniProtKB-UniRule"/>
</dbReference>
<keyword evidence="5 6" id="KW-0456">Lyase</keyword>
<dbReference type="CDD" id="cd06587">
    <property type="entry name" value="VOC"/>
    <property type="match status" value="1"/>
</dbReference>
<dbReference type="GO" id="GO:0005524">
    <property type="term" value="F:ATP binding"/>
    <property type="evidence" value="ECO:0007669"/>
    <property type="project" value="UniProtKB-KW"/>
</dbReference>
<evidence type="ECO:0000256" key="4">
    <source>
        <dbReference type="ARBA" id="ARBA00023027"/>
    </source>
</evidence>
<keyword evidence="9" id="KW-0808">Transferase</keyword>
<dbReference type="Pfam" id="PF01256">
    <property type="entry name" value="Carb_kinase"/>
    <property type="match status" value="1"/>
</dbReference>
<feature type="region of interest" description="Disordered" evidence="7">
    <location>
        <begin position="88"/>
        <end position="131"/>
    </location>
</feature>
<dbReference type="AlphaFoldDB" id="A0A5E9GV86"/>
<dbReference type="PROSITE" id="PS51383">
    <property type="entry name" value="YJEF_C_3"/>
    <property type="match status" value="1"/>
</dbReference>
<comment type="catalytic activity">
    <reaction evidence="6">
        <text>(6S)-NADPHX + ADP = AMP + phosphate + NADPH + H(+)</text>
        <dbReference type="Rhea" id="RHEA:32235"/>
        <dbReference type="ChEBI" id="CHEBI:15378"/>
        <dbReference type="ChEBI" id="CHEBI:43474"/>
        <dbReference type="ChEBI" id="CHEBI:57783"/>
        <dbReference type="ChEBI" id="CHEBI:64076"/>
        <dbReference type="ChEBI" id="CHEBI:456215"/>
        <dbReference type="ChEBI" id="CHEBI:456216"/>
        <dbReference type="EC" id="4.2.1.136"/>
    </reaction>
</comment>
<dbReference type="PANTHER" id="PTHR12592:SF0">
    <property type="entry name" value="ATP-DEPENDENT (S)-NAD(P)H-HYDRATE DEHYDRATASE"/>
    <property type="match status" value="1"/>
</dbReference>
<organism evidence="9 10">
    <name type="scientific">Cryobacterium flavum</name>
    <dbReference type="NCBI Taxonomy" id="1424659"/>
    <lineage>
        <taxon>Bacteria</taxon>
        <taxon>Bacillati</taxon>
        <taxon>Actinomycetota</taxon>
        <taxon>Actinomycetes</taxon>
        <taxon>Micrococcales</taxon>
        <taxon>Microbacteriaceae</taxon>
        <taxon>Cryobacterium</taxon>
    </lineage>
</organism>
<feature type="binding site" evidence="6">
    <location>
        <begin position="316"/>
        <end position="320"/>
    </location>
    <ligand>
        <name>AMP</name>
        <dbReference type="ChEBI" id="CHEBI:456215"/>
    </ligand>
</feature>
<dbReference type="InterPro" id="IPR004360">
    <property type="entry name" value="Glyas_Fos-R_dOase_dom"/>
</dbReference>
<dbReference type="GO" id="GO:0016301">
    <property type="term" value="F:kinase activity"/>
    <property type="evidence" value="ECO:0007669"/>
    <property type="project" value="UniProtKB-KW"/>
</dbReference>
<dbReference type="Gene3D" id="3.10.180.10">
    <property type="entry name" value="2,3-Dihydroxybiphenyl 1,2-Dioxygenase, domain 1"/>
    <property type="match status" value="1"/>
</dbReference>
<dbReference type="InterPro" id="IPR029056">
    <property type="entry name" value="Ribokinase-like"/>
</dbReference>
<keyword evidence="2 6" id="KW-0067">ATP-binding</keyword>
<gene>
    <name evidence="6" type="primary">nnrD</name>
    <name evidence="9" type="ORF">SAMN05216368_10632</name>
</gene>
<keyword evidence="1 6" id="KW-0547">Nucleotide-binding</keyword>
<protein>
    <recommendedName>
        <fullName evidence="6">ADP-dependent (S)-NAD(P)H-hydrate dehydratase</fullName>
        <ecNumber evidence="6">4.2.1.136</ecNumber>
    </recommendedName>
    <alternativeName>
        <fullName evidence="6">ADP-dependent NAD(P)HX dehydratase</fullName>
    </alternativeName>
</protein>
<evidence type="ECO:0000256" key="5">
    <source>
        <dbReference type="ARBA" id="ARBA00023239"/>
    </source>
</evidence>
<comment type="cofactor">
    <cofactor evidence="6">
        <name>Mg(2+)</name>
        <dbReference type="ChEBI" id="CHEBI:18420"/>
    </cofactor>
</comment>
<feature type="binding site" evidence="6">
    <location>
        <position position="274"/>
    </location>
    <ligand>
        <name>(6S)-NADPHX</name>
        <dbReference type="ChEBI" id="CHEBI:64076"/>
    </ligand>
</feature>
<dbReference type="InterPro" id="IPR000631">
    <property type="entry name" value="CARKD"/>
</dbReference>
<name>A0A5E9GV86_9MICO</name>
<keyword evidence="3 6" id="KW-0521">NADP</keyword>
<keyword evidence="9" id="KW-0418">Kinase</keyword>
<evidence type="ECO:0000256" key="2">
    <source>
        <dbReference type="ARBA" id="ARBA00022840"/>
    </source>
</evidence>
<evidence type="ECO:0000313" key="9">
    <source>
        <dbReference type="EMBL" id="SDN55775.1"/>
    </source>
</evidence>
<sequence>MLNQLETYSVLPARDLARARRFYRDVLGMEPDEERVEGLLYRTPKGAAIVVYETENGIATTSADRAAWFKDTEGNIICVSQTVAFGRSEAGSGRARRAPRSATDSPSPVPGRTSGRPGGGPASRPKTTYRGGMVKPRGWLEWEAEQARDWVYRPQAGDDKYSRGVLGVRTGSKDYPGAAVLGVDAAVRTGLGMVRYLGPRRAATLVLQRRPEIVTVPGRVQAWLLGSGINASTRTDAVTTALTEALAEGLPTVLDAGALDLVSRAIGPTVITPHAGELAAMLAHEAKPGSASQIAANPGEWAIRAARLFDVTVLLKGAVTHVASPSGARLTVSTGPAWLATAGSGDVLGGILGALLATHSDQLETDAASLAPLAATAALLHAEAAMLASAGGPIAALDIADAVPRAVAALLDHWADPGAR</sequence>
<comment type="function">
    <text evidence="6">Catalyzes the dehydration of the S-form of NAD(P)HX at the expense of ADP, which is converted to AMP. Together with NAD(P)HX epimerase, which catalyzes the epimerization of the S- and R-forms, the enzyme allows the repair of both epimers of NAD(P)HX, a damaged form of NAD(P)H that is a result of enzymatic or heat-dependent hydration.</text>
</comment>
<dbReference type="CDD" id="cd01171">
    <property type="entry name" value="YXKO-related"/>
    <property type="match status" value="1"/>
</dbReference>
<dbReference type="InterPro" id="IPR029068">
    <property type="entry name" value="Glyas_Bleomycin-R_OHBP_Dase"/>
</dbReference>
<evidence type="ECO:0000256" key="6">
    <source>
        <dbReference type="HAMAP-Rule" id="MF_01965"/>
    </source>
</evidence>